<dbReference type="GO" id="GO:0016887">
    <property type="term" value="F:ATP hydrolysis activity"/>
    <property type="evidence" value="ECO:0007669"/>
    <property type="project" value="InterPro"/>
</dbReference>
<protein>
    <submittedName>
        <fullName evidence="5">ABC transporter related</fullName>
    </submittedName>
</protein>
<dbReference type="Proteomes" id="UP000219215">
    <property type="component" value="Chromosome DPRO"/>
</dbReference>
<dbReference type="InterPro" id="IPR027417">
    <property type="entry name" value="P-loop_NTPase"/>
</dbReference>
<feature type="domain" description="ABC transporter" evidence="4">
    <location>
        <begin position="2"/>
        <end position="240"/>
    </location>
</feature>
<dbReference type="SMART" id="SM00382">
    <property type="entry name" value="AAA"/>
    <property type="match status" value="1"/>
</dbReference>
<evidence type="ECO:0000313" key="5">
    <source>
        <dbReference type="EMBL" id="SOB60383.1"/>
    </source>
</evidence>
<keyword evidence="3" id="KW-0067">ATP-binding</keyword>
<name>A0A2C8FD74_9BACT</name>
<dbReference type="OrthoDB" id="9809450at2"/>
<dbReference type="InterPro" id="IPR003439">
    <property type="entry name" value="ABC_transporter-like_ATP-bd"/>
</dbReference>
<dbReference type="InterPro" id="IPR017871">
    <property type="entry name" value="ABC_transporter-like_CS"/>
</dbReference>
<reference evidence="6" key="1">
    <citation type="submission" date="2017-09" db="EMBL/GenBank/DDBJ databases">
        <authorList>
            <person name="Regsiter A."/>
            <person name="William W."/>
        </authorList>
    </citation>
    <scope>NUCLEOTIDE SEQUENCE [LARGE SCALE GENOMIC DNA]</scope>
    <source>
        <strain evidence="6">500-1</strain>
    </source>
</reference>
<dbReference type="Pfam" id="PF00005">
    <property type="entry name" value="ABC_tran"/>
    <property type="match status" value="1"/>
</dbReference>
<dbReference type="SUPFAM" id="SSF52540">
    <property type="entry name" value="P-loop containing nucleoside triphosphate hydrolases"/>
    <property type="match status" value="1"/>
</dbReference>
<gene>
    <name evidence="5" type="ORF">DPRO_3467</name>
</gene>
<evidence type="ECO:0000259" key="4">
    <source>
        <dbReference type="PROSITE" id="PS50893"/>
    </source>
</evidence>
<accession>A0A2C8FD74</accession>
<dbReference type="EMBL" id="LT907975">
    <property type="protein sequence ID" value="SOB60383.1"/>
    <property type="molecule type" value="Genomic_DNA"/>
</dbReference>
<dbReference type="GO" id="GO:0005524">
    <property type="term" value="F:ATP binding"/>
    <property type="evidence" value="ECO:0007669"/>
    <property type="project" value="UniProtKB-KW"/>
</dbReference>
<evidence type="ECO:0000256" key="3">
    <source>
        <dbReference type="ARBA" id="ARBA00022840"/>
    </source>
</evidence>
<evidence type="ECO:0000313" key="6">
    <source>
        <dbReference type="Proteomes" id="UP000219215"/>
    </source>
</evidence>
<dbReference type="AlphaFoldDB" id="A0A2C8FD74"/>
<keyword evidence="2" id="KW-0547">Nucleotide-binding</keyword>
<keyword evidence="6" id="KW-1185">Reference proteome</keyword>
<dbReference type="PANTHER" id="PTHR42781:SF4">
    <property type="entry name" value="SPERMIDINE_PUTRESCINE IMPORT ATP-BINDING PROTEIN POTA"/>
    <property type="match status" value="1"/>
</dbReference>
<dbReference type="PANTHER" id="PTHR42781">
    <property type="entry name" value="SPERMIDINE/PUTRESCINE IMPORT ATP-BINDING PROTEIN POTA"/>
    <property type="match status" value="1"/>
</dbReference>
<organism evidence="5 6">
    <name type="scientific">Pseudodesulfovibrio profundus</name>
    <dbReference type="NCBI Taxonomy" id="57320"/>
    <lineage>
        <taxon>Bacteria</taxon>
        <taxon>Pseudomonadati</taxon>
        <taxon>Thermodesulfobacteriota</taxon>
        <taxon>Desulfovibrionia</taxon>
        <taxon>Desulfovibrionales</taxon>
        <taxon>Desulfovibrionaceae</taxon>
    </lineage>
</organism>
<keyword evidence="1" id="KW-0813">Transport</keyword>
<evidence type="ECO:0000256" key="1">
    <source>
        <dbReference type="ARBA" id="ARBA00022448"/>
    </source>
</evidence>
<dbReference type="InterPro" id="IPR003593">
    <property type="entry name" value="AAA+_ATPase"/>
</dbReference>
<sequence>MTFELDIKKALRCGGEEFLLSARFTTEDRAIVLFGPSGSGKTLTLQAIAGMLTPDEGYIRINGTTLYDADNGINIPTRKRRVGYVFQNYALFPHLTVRENIGFGLKPLLGNISDENRERVQELVATFGLERVAEQKPSALSGGQQQRAALARALAPSPDILLLDEPFSALDQPLRIRMREELSSTLQQFDIPMILVTHDSDEVESFAQSVAVYRNGLVESVHSAQDIARSGRDIGETVRQKAAEFYP</sequence>
<dbReference type="RefSeq" id="WP_097013116.1">
    <property type="nucleotide sequence ID" value="NZ_LT907975.1"/>
</dbReference>
<dbReference type="PROSITE" id="PS00211">
    <property type="entry name" value="ABC_TRANSPORTER_1"/>
    <property type="match status" value="1"/>
</dbReference>
<dbReference type="PROSITE" id="PS50893">
    <property type="entry name" value="ABC_TRANSPORTER_2"/>
    <property type="match status" value="1"/>
</dbReference>
<dbReference type="KEGG" id="pprf:DPRO_3467"/>
<evidence type="ECO:0000256" key="2">
    <source>
        <dbReference type="ARBA" id="ARBA00022741"/>
    </source>
</evidence>
<dbReference type="InterPro" id="IPR050093">
    <property type="entry name" value="ABC_SmlMolc_Importer"/>
</dbReference>
<dbReference type="Gene3D" id="3.40.50.300">
    <property type="entry name" value="P-loop containing nucleotide triphosphate hydrolases"/>
    <property type="match status" value="1"/>
</dbReference>
<proteinExistence type="predicted"/>